<organism evidence="2">
    <name type="scientific">Ceratitis capitata</name>
    <name type="common">Mediterranean fruit fly</name>
    <name type="synonym">Tephritis capitata</name>
    <dbReference type="NCBI Taxonomy" id="7213"/>
    <lineage>
        <taxon>Eukaryota</taxon>
        <taxon>Metazoa</taxon>
        <taxon>Ecdysozoa</taxon>
        <taxon>Arthropoda</taxon>
        <taxon>Hexapoda</taxon>
        <taxon>Insecta</taxon>
        <taxon>Pterygota</taxon>
        <taxon>Neoptera</taxon>
        <taxon>Endopterygota</taxon>
        <taxon>Diptera</taxon>
        <taxon>Brachycera</taxon>
        <taxon>Muscomorpha</taxon>
        <taxon>Tephritoidea</taxon>
        <taxon>Tephritidae</taxon>
        <taxon>Ceratitis</taxon>
        <taxon>Ceratitis</taxon>
    </lineage>
</organism>
<dbReference type="EMBL" id="GAMC01009927">
    <property type="protein sequence ID" value="JAB96628.1"/>
    <property type="molecule type" value="mRNA"/>
</dbReference>
<evidence type="ECO:0000256" key="1">
    <source>
        <dbReference type="SAM" id="MobiDB-lite"/>
    </source>
</evidence>
<accession>W8BI52</accession>
<feature type="non-terminal residue" evidence="2">
    <location>
        <position position="134"/>
    </location>
</feature>
<dbReference type="AlphaFoldDB" id="W8BI52"/>
<feature type="region of interest" description="Disordered" evidence="1">
    <location>
        <begin position="30"/>
        <end position="60"/>
    </location>
</feature>
<evidence type="ECO:0000313" key="2">
    <source>
        <dbReference type="EMBL" id="JAB96628.1"/>
    </source>
</evidence>
<dbReference type="OrthoDB" id="8059138at2759"/>
<sequence>MIDLEYLPRLESLSPVKDLEAYHMTILEPDKNQMELQTPTNSIHEKEWQERGNGKDGDYSKQQRGFRYICQESEIIDVLWKQDVDLGYSLTPAHLINTTGNNGSAGAVSTDDEIEKLKALEALKLDKPNFDGKD</sequence>
<reference evidence="2" key="2">
    <citation type="journal article" date="2014" name="BMC Genomics">
        <title>A genomic perspective to assessing quality of mass-reared SIT flies used in Mediterranean fruit fly (Ceratitis capitata) eradication in California.</title>
        <authorList>
            <person name="Calla B."/>
            <person name="Hall B."/>
            <person name="Hou S."/>
            <person name="Geib S.M."/>
        </authorList>
    </citation>
    <scope>NUCLEOTIDE SEQUENCE</scope>
</reference>
<dbReference type="EMBL" id="GAMC01009928">
    <property type="protein sequence ID" value="JAB96627.1"/>
    <property type="molecule type" value="mRNA"/>
</dbReference>
<reference evidence="2" key="1">
    <citation type="submission" date="2013-07" db="EMBL/GenBank/DDBJ databases">
        <authorList>
            <person name="Geib S."/>
        </authorList>
    </citation>
    <scope>NUCLEOTIDE SEQUENCE</scope>
</reference>
<feature type="compositionally biased region" description="Basic and acidic residues" evidence="1">
    <location>
        <begin position="43"/>
        <end position="60"/>
    </location>
</feature>
<protein>
    <submittedName>
        <fullName evidence="2">Uncharacterized protein</fullName>
    </submittedName>
</protein>
<name>W8BI52_CERCA</name>
<proteinExistence type="evidence at transcript level"/>